<evidence type="ECO:0000313" key="7">
    <source>
        <dbReference type="EMBL" id="CAH3036256.1"/>
    </source>
</evidence>
<keyword evidence="2 4" id="KW-0863">Zinc-finger</keyword>
<proteinExistence type="predicted"/>
<name>A0ABN8MUJ7_9CNID</name>
<keyword evidence="1" id="KW-0479">Metal-binding</keyword>
<comment type="caution">
    <text evidence="7">The sequence shown here is derived from an EMBL/GenBank/DDBJ whole genome shotgun (WGS) entry which is preliminary data.</text>
</comment>
<dbReference type="InterPro" id="IPR002048">
    <property type="entry name" value="EF_hand_dom"/>
</dbReference>
<dbReference type="InterPro" id="IPR019787">
    <property type="entry name" value="Znf_PHD-finger"/>
</dbReference>
<keyword evidence="8" id="KW-1185">Reference proteome</keyword>
<dbReference type="InterPro" id="IPR031946">
    <property type="entry name" value="KIAA1045_Zf_RING"/>
</dbReference>
<dbReference type="InterPro" id="IPR013083">
    <property type="entry name" value="Znf_RING/FYVE/PHD"/>
</dbReference>
<dbReference type="InterPro" id="IPR011011">
    <property type="entry name" value="Znf_FYVE_PHD"/>
</dbReference>
<dbReference type="SMART" id="SM00249">
    <property type="entry name" value="PHD"/>
    <property type="match status" value="1"/>
</dbReference>
<accession>A0ABN8MUJ7</accession>
<dbReference type="InterPro" id="IPR011992">
    <property type="entry name" value="EF-hand-dom_pair"/>
</dbReference>
<evidence type="ECO:0000256" key="1">
    <source>
        <dbReference type="ARBA" id="ARBA00022723"/>
    </source>
</evidence>
<sequence>MGNIVRGRKTEDRFKAERTLVTVRAAGAFKSKVKSVKKKTAAKEIEEIIEWKFGRKNTRTGQHLGRRTTAYEVEEETLDNTDKEVIKFVRSVHVGDNKHGHVSINDTSVAWTALRESANRDRRDFLAYEHRRDSGRLKQLGDVFRFLRRASKEAETRKATEEFLPYDEQYRPQWETRCHICRSSSTNCSPLMLCRICPRIYHRECLESRGYLSDGLASDTVKLESGEIGWSCFICENLFDLLSDTEKIDIMETFDRIDTNQDSFINKEEYLDYQKDCYQKLVGLEMPEFRIRIEERIFADMDRSNSGQIDWWQYQIPMCVRKLTARKKRNLVPHLTKLYKLRTFFQAYDQDRFGTISRNSAKMAFKKWYLSLINLRYEDVPLCDWLGAEWMRDDEPEEISVFQRSTTVAWKDFVKNNALYILSARPNTGSLRPYIPRIESYCKGFDDDEGDNDDF</sequence>
<keyword evidence="3" id="KW-0862">Zinc</keyword>
<dbReference type="Proteomes" id="UP001159405">
    <property type="component" value="Unassembled WGS sequence"/>
</dbReference>
<dbReference type="Pfam" id="PF16744">
    <property type="entry name" value="zf-RING_15"/>
    <property type="match status" value="1"/>
</dbReference>
<evidence type="ECO:0000259" key="6">
    <source>
        <dbReference type="PROSITE" id="PS50222"/>
    </source>
</evidence>
<evidence type="ECO:0000256" key="2">
    <source>
        <dbReference type="ARBA" id="ARBA00022771"/>
    </source>
</evidence>
<evidence type="ECO:0000313" key="8">
    <source>
        <dbReference type="Proteomes" id="UP001159405"/>
    </source>
</evidence>
<dbReference type="PROSITE" id="PS50016">
    <property type="entry name" value="ZF_PHD_2"/>
    <property type="match status" value="1"/>
</dbReference>
<evidence type="ECO:0000256" key="3">
    <source>
        <dbReference type="ARBA" id="ARBA00022833"/>
    </source>
</evidence>
<dbReference type="Gene3D" id="3.30.40.10">
    <property type="entry name" value="Zinc/RING finger domain, C3HC4 (zinc finger)"/>
    <property type="match status" value="1"/>
</dbReference>
<dbReference type="Gene3D" id="1.10.238.10">
    <property type="entry name" value="EF-hand"/>
    <property type="match status" value="1"/>
</dbReference>
<dbReference type="EMBL" id="CALNXK010000004">
    <property type="protein sequence ID" value="CAH3036256.1"/>
    <property type="molecule type" value="Genomic_DNA"/>
</dbReference>
<feature type="domain" description="PHD-type" evidence="5">
    <location>
        <begin position="175"/>
        <end position="238"/>
    </location>
</feature>
<dbReference type="SUPFAM" id="SSF57903">
    <property type="entry name" value="FYVE/PHD zinc finger"/>
    <property type="match status" value="1"/>
</dbReference>
<dbReference type="InterPro" id="IPR001965">
    <property type="entry name" value="Znf_PHD"/>
</dbReference>
<organism evidence="7 8">
    <name type="scientific">Porites lobata</name>
    <dbReference type="NCBI Taxonomy" id="104759"/>
    <lineage>
        <taxon>Eukaryota</taxon>
        <taxon>Metazoa</taxon>
        <taxon>Cnidaria</taxon>
        <taxon>Anthozoa</taxon>
        <taxon>Hexacorallia</taxon>
        <taxon>Scleractinia</taxon>
        <taxon>Fungiina</taxon>
        <taxon>Poritidae</taxon>
        <taxon>Porites</taxon>
    </lineage>
</organism>
<dbReference type="PROSITE" id="PS50222">
    <property type="entry name" value="EF_HAND_2"/>
    <property type="match status" value="1"/>
</dbReference>
<protein>
    <submittedName>
        <fullName evidence="7">Uncharacterized protein</fullName>
    </submittedName>
</protein>
<evidence type="ECO:0000256" key="4">
    <source>
        <dbReference type="PROSITE-ProRule" id="PRU00146"/>
    </source>
</evidence>
<gene>
    <name evidence="7" type="ORF">PLOB_00030869</name>
</gene>
<reference evidence="7 8" key="1">
    <citation type="submission" date="2022-05" db="EMBL/GenBank/DDBJ databases">
        <authorList>
            <consortium name="Genoscope - CEA"/>
            <person name="William W."/>
        </authorList>
    </citation>
    <scope>NUCLEOTIDE SEQUENCE [LARGE SCALE GENOMIC DNA]</scope>
</reference>
<dbReference type="SUPFAM" id="SSF47473">
    <property type="entry name" value="EF-hand"/>
    <property type="match status" value="1"/>
</dbReference>
<feature type="domain" description="EF-hand" evidence="6">
    <location>
        <begin position="245"/>
        <end position="280"/>
    </location>
</feature>
<evidence type="ECO:0000259" key="5">
    <source>
        <dbReference type="PROSITE" id="PS50016"/>
    </source>
</evidence>